<evidence type="ECO:0000313" key="2">
    <source>
        <dbReference type="Proteomes" id="UP000800036"/>
    </source>
</evidence>
<accession>A0A6A5V6W7</accession>
<proteinExistence type="predicted"/>
<reference evidence="1" key="1">
    <citation type="journal article" date="2020" name="Stud. Mycol.">
        <title>101 Dothideomycetes genomes: a test case for predicting lifestyles and emergence of pathogens.</title>
        <authorList>
            <person name="Haridas S."/>
            <person name="Albert R."/>
            <person name="Binder M."/>
            <person name="Bloem J."/>
            <person name="Labutti K."/>
            <person name="Salamov A."/>
            <person name="Andreopoulos B."/>
            <person name="Baker S."/>
            <person name="Barry K."/>
            <person name="Bills G."/>
            <person name="Bluhm B."/>
            <person name="Cannon C."/>
            <person name="Castanera R."/>
            <person name="Culley D."/>
            <person name="Daum C."/>
            <person name="Ezra D."/>
            <person name="Gonzalez J."/>
            <person name="Henrissat B."/>
            <person name="Kuo A."/>
            <person name="Liang C."/>
            <person name="Lipzen A."/>
            <person name="Lutzoni F."/>
            <person name="Magnuson J."/>
            <person name="Mondo S."/>
            <person name="Nolan M."/>
            <person name="Ohm R."/>
            <person name="Pangilinan J."/>
            <person name="Park H.-J."/>
            <person name="Ramirez L."/>
            <person name="Alfaro M."/>
            <person name="Sun H."/>
            <person name="Tritt A."/>
            <person name="Yoshinaga Y."/>
            <person name="Zwiers L.-H."/>
            <person name="Turgeon B."/>
            <person name="Goodwin S."/>
            <person name="Spatafora J."/>
            <person name="Crous P."/>
            <person name="Grigoriev I."/>
        </authorList>
    </citation>
    <scope>NUCLEOTIDE SEQUENCE</scope>
    <source>
        <strain evidence="1">CBS 107.79</strain>
    </source>
</reference>
<dbReference type="AlphaFoldDB" id="A0A6A5V6W7"/>
<dbReference type="Proteomes" id="UP000800036">
    <property type="component" value="Unassembled WGS sequence"/>
</dbReference>
<keyword evidence="2" id="KW-1185">Reference proteome</keyword>
<evidence type="ECO:0000313" key="1">
    <source>
        <dbReference type="EMBL" id="KAF1970736.1"/>
    </source>
</evidence>
<protein>
    <submittedName>
        <fullName evidence="1">Uncharacterized protein</fullName>
    </submittedName>
</protein>
<name>A0A6A5V6W7_9PLEO</name>
<sequence length="367" mass="41385">MASEPATPSISRKKLLEEVHRRVLSGGSMMWLISHIALGDSQGGNAWVYELDNEIHPLFARDNWIMTTTASQSWYQKVATAPLKVHLSGDFCYFDADTGNEHASYDGDIPTLANILQDAKDSKAQASKEYAVQQVFAKMLDGQYHGLKFTFSEYSGSGGRFSATEEFTVMNLNSTHLSHLQKSGTQNLALILKTAFLILHELGHAFFCVGNLMDLMQPFMNRASTKTKSGQSWYLGKPQLVKGNLIFRPSARGTLMEHKHASFKSVYEDSKLGFLVKEMPDEHRFLWFATGTYIQKWFLKKTWADPGQLETLTDDTNLGKLRMKIYHPIEGWTTVFLVLPDKANIPTICWPIGNPNMFVHFSTPTTE</sequence>
<dbReference type="EMBL" id="ML976698">
    <property type="protein sequence ID" value="KAF1970736.1"/>
    <property type="molecule type" value="Genomic_DNA"/>
</dbReference>
<gene>
    <name evidence="1" type="ORF">BU23DRAFT_570416</name>
</gene>
<organism evidence="1 2">
    <name type="scientific">Bimuria novae-zelandiae CBS 107.79</name>
    <dbReference type="NCBI Taxonomy" id="1447943"/>
    <lineage>
        <taxon>Eukaryota</taxon>
        <taxon>Fungi</taxon>
        <taxon>Dikarya</taxon>
        <taxon>Ascomycota</taxon>
        <taxon>Pezizomycotina</taxon>
        <taxon>Dothideomycetes</taxon>
        <taxon>Pleosporomycetidae</taxon>
        <taxon>Pleosporales</taxon>
        <taxon>Massarineae</taxon>
        <taxon>Didymosphaeriaceae</taxon>
        <taxon>Bimuria</taxon>
    </lineage>
</organism>